<sequence length="107" mass="12071">MNPPPTLSDSAKIPKSPAALPQKDIHQGKEGKEKKSRHKLDLDSNHARTHTRTHVTTHAYSIPIYSSTNKEIGHLGRSTSDADCRPGLWKHANIDLMRPGRRTRYQQ</sequence>
<name>A0A5M9JIS7_MONFR</name>
<comment type="caution">
    <text evidence="2">The sequence shown here is derived from an EMBL/GenBank/DDBJ whole genome shotgun (WGS) entry which is preliminary data.</text>
</comment>
<dbReference type="Proteomes" id="UP000322873">
    <property type="component" value="Unassembled WGS sequence"/>
</dbReference>
<evidence type="ECO:0000313" key="3">
    <source>
        <dbReference type="Proteomes" id="UP000322873"/>
    </source>
</evidence>
<evidence type="ECO:0000313" key="2">
    <source>
        <dbReference type="EMBL" id="KAA8568627.1"/>
    </source>
</evidence>
<reference evidence="2 3" key="1">
    <citation type="submission" date="2019-06" db="EMBL/GenBank/DDBJ databases">
        <title>Genome Sequence of the Brown Rot Fungal Pathogen Monilinia fructicola.</title>
        <authorList>
            <person name="De Miccolis Angelini R.M."/>
            <person name="Landi L."/>
            <person name="Abate D."/>
            <person name="Pollastro S."/>
            <person name="Romanazzi G."/>
            <person name="Faretra F."/>
        </authorList>
    </citation>
    <scope>NUCLEOTIDE SEQUENCE [LARGE SCALE GENOMIC DNA]</scope>
    <source>
        <strain evidence="2 3">Mfrc123</strain>
    </source>
</reference>
<evidence type="ECO:0000256" key="1">
    <source>
        <dbReference type="SAM" id="MobiDB-lite"/>
    </source>
</evidence>
<feature type="region of interest" description="Disordered" evidence="1">
    <location>
        <begin position="1"/>
        <end position="54"/>
    </location>
</feature>
<feature type="compositionally biased region" description="Basic and acidic residues" evidence="1">
    <location>
        <begin position="23"/>
        <end position="46"/>
    </location>
</feature>
<dbReference type="AlphaFoldDB" id="A0A5M9JIS7"/>
<dbReference type="EMBL" id="VICG01000009">
    <property type="protein sequence ID" value="KAA8568627.1"/>
    <property type="molecule type" value="Genomic_DNA"/>
</dbReference>
<keyword evidence="3" id="KW-1185">Reference proteome</keyword>
<accession>A0A5M9JIS7</accession>
<protein>
    <submittedName>
        <fullName evidence="2">Uncharacterized protein</fullName>
    </submittedName>
</protein>
<organism evidence="2 3">
    <name type="scientific">Monilinia fructicola</name>
    <name type="common">Brown rot fungus</name>
    <name type="synonym">Ciboria fructicola</name>
    <dbReference type="NCBI Taxonomy" id="38448"/>
    <lineage>
        <taxon>Eukaryota</taxon>
        <taxon>Fungi</taxon>
        <taxon>Dikarya</taxon>
        <taxon>Ascomycota</taxon>
        <taxon>Pezizomycotina</taxon>
        <taxon>Leotiomycetes</taxon>
        <taxon>Helotiales</taxon>
        <taxon>Sclerotiniaceae</taxon>
        <taxon>Monilinia</taxon>
    </lineage>
</organism>
<gene>
    <name evidence="2" type="ORF">EYC84_007638</name>
</gene>
<proteinExistence type="predicted"/>